<dbReference type="KEGG" id="sgm:GCM10017557_70680"/>
<name>A0A7G1PA20_9ACTN</name>
<dbReference type="EMBL" id="AP023440">
    <property type="protein sequence ID" value="BCL32209.1"/>
    <property type="molecule type" value="Genomic_DNA"/>
</dbReference>
<dbReference type="SMART" id="SM00091">
    <property type="entry name" value="PAS"/>
    <property type="match status" value="2"/>
</dbReference>
<dbReference type="InterPro" id="IPR001932">
    <property type="entry name" value="PPM-type_phosphatase-like_dom"/>
</dbReference>
<dbReference type="AlphaFoldDB" id="A0A7G1PA20"/>
<dbReference type="SMART" id="SM00331">
    <property type="entry name" value="PP2C_SIG"/>
    <property type="match status" value="1"/>
</dbReference>
<dbReference type="InterPro" id="IPR003594">
    <property type="entry name" value="HATPase_dom"/>
</dbReference>
<dbReference type="Pfam" id="PF07228">
    <property type="entry name" value="SpoIIE"/>
    <property type="match status" value="1"/>
</dbReference>
<dbReference type="FunFam" id="3.30.450.40:FF:000035">
    <property type="entry name" value="PAS sensor protein"/>
    <property type="match status" value="1"/>
</dbReference>
<dbReference type="CDD" id="cd16936">
    <property type="entry name" value="HATPase_RsbW-like"/>
    <property type="match status" value="1"/>
</dbReference>
<dbReference type="Pfam" id="PF01590">
    <property type="entry name" value="GAF"/>
    <property type="match status" value="1"/>
</dbReference>
<dbReference type="InterPro" id="IPR013656">
    <property type="entry name" value="PAS_4"/>
</dbReference>
<evidence type="ECO:0000259" key="2">
    <source>
        <dbReference type="PROSITE" id="PS50112"/>
    </source>
</evidence>
<dbReference type="PROSITE" id="PS50112">
    <property type="entry name" value="PAS"/>
    <property type="match status" value="1"/>
</dbReference>
<proteinExistence type="predicted"/>
<dbReference type="SMART" id="SM00065">
    <property type="entry name" value="GAF"/>
    <property type="match status" value="1"/>
</dbReference>
<dbReference type="PANTHER" id="PTHR43156">
    <property type="entry name" value="STAGE II SPORULATION PROTEIN E-RELATED"/>
    <property type="match status" value="1"/>
</dbReference>
<dbReference type="SUPFAM" id="SSF55874">
    <property type="entry name" value="ATPase domain of HSP90 chaperone/DNA topoisomerase II/histidine kinase"/>
    <property type="match status" value="1"/>
</dbReference>
<dbReference type="SUPFAM" id="SSF81606">
    <property type="entry name" value="PP2C-like"/>
    <property type="match status" value="1"/>
</dbReference>
<keyword evidence="1" id="KW-0378">Hydrolase</keyword>
<dbReference type="Gene3D" id="3.30.450.20">
    <property type="entry name" value="PAS domain"/>
    <property type="match status" value="2"/>
</dbReference>
<keyword evidence="4" id="KW-1185">Reference proteome</keyword>
<dbReference type="InterPro" id="IPR029016">
    <property type="entry name" value="GAF-like_dom_sf"/>
</dbReference>
<dbReference type="Gene3D" id="3.60.40.10">
    <property type="entry name" value="PPM-type phosphatase domain"/>
    <property type="match status" value="1"/>
</dbReference>
<dbReference type="SUPFAM" id="SSF55785">
    <property type="entry name" value="PYP-like sensor domain (PAS domain)"/>
    <property type="match status" value="2"/>
</dbReference>
<dbReference type="SUPFAM" id="SSF55781">
    <property type="entry name" value="GAF domain-like"/>
    <property type="match status" value="1"/>
</dbReference>
<dbReference type="InterPro" id="IPR036890">
    <property type="entry name" value="HATPase_C_sf"/>
</dbReference>
<dbReference type="InterPro" id="IPR000014">
    <property type="entry name" value="PAS"/>
</dbReference>
<dbReference type="Gene3D" id="3.30.565.10">
    <property type="entry name" value="Histidine kinase-like ATPase, C-terminal domain"/>
    <property type="match status" value="1"/>
</dbReference>
<dbReference type="Pfam" id="PF13581">
    <property type="entry name" value="HATPase_c_2"/>
    <property type="match status" value="1"/>
</dbReference>
<dbReference type="GO" id="GO:0016791">
    <property type="term" value="F:phosphatase activity"/>
    <property type="evidence" value="ECO:0007669"/>
    <property type="project" value="TreeGrafter"/>
</dbReference>
<feature type="domain" description="PAS" evidence="2">
    <location>
        <begin position="21"/>
        <end position="82"/>
    </location>
</feature>
<dbReference type="InterPro" id="IPR035965">
    <property type="entry name" value="PAS-like_dom_sf"/>
</dbReference>
<reference evidence="3 4" key="1">
    <citation type="journal article" date="2014" name="Int. J. Syst. Evol. Microbiol.">
        <title>Complete genome sequence of Corynebacterium casei LMG S-19264T (=DSM 44701T), isolated from a smear-ripened cheese.</title>
        <authorList>
            <consortium name="US DOE Joint Genome Institute (JGI-PGF)"/>
            <person name="Walter F."/>
            <person name="Albersmeier A."/>
            <person name="Kalinowski J."/>
            <person name="Ruckert C."/>
        </authorList>
    </citation>
    <scope>NUCLEOTIDE SEQUENCE [LARGE SCALE GENOMIC DNA]</scope>
    <source>
        <strain evidence="3 4">JCM 4677</strain>
    </source>
</reference>
<dbReference type="InterPro" id="IPR013767">
    <property type="entry name" value="PAS_fold"/>
</dbReference>
<organism evidence="3 4">
    <name type="scientific">Streptomyces aurantiacus</name>
    <dbReference type="NCBI Taxonomy" id="47760"/>
    <lineage>
        <taxon>Bacteria</taxon>
        <taxon>Bacillati</taxon>
        <taxon>Actinomycetota</taxon>
        <taxon>Actinomycetes</taxon>
        <taxon>Kitasatosporales</taxon>
        <taxon>Streptomycetaceae</taxon>
        <taxon>Streptomyces</taxon>
        <taxon>Streptomyces aurantiacus group</taxon>
    </lineage>
</organism>
<dbReference type="PANTHER" id="PTHR43156:SF2">
    <property type="entry name" value="STAGE II SPORULATION PROTEIN E"/>
    <property type="match status" value="1"/>
</dbReference>
<gene>
    <name evidence="3" type="ORF">GCM10017557_70680</name>
</gene>
<accession>A0A7G1PA20</accession>
<protein>
    <recommendedName>
        <fullName evidence="2">PAS domain-containing protein</fullName>
    </recommendedName>
</protein>
<dbReference type="Gene3D" id="3.30.450.40">
    <property type="match status" value="1"/>
</dbReference>
<dbReference type="CDD" id="cd00130">
    <property type="entry name" value="PAS"/>
    <property type="match status" value="2"/>
</dbReference>
<evidence type="ECO:0000256" key="1">
    <source>
        <dbReference type="ARBA" id="ARBA00022801"/>
    </source>
</evidence>
<dbReference type="InterPro" id="IPR036457">
    <property type="entry name" value="PPM-type-like_dom_sf"/>
</dbReference>
<dbReference type="NCBIfam" id="TIGR00229">
    <property type="entry name" value="sensory_box"/>
    <property type="match status" value="2"/>
</dbReference>
<dbReference type="GO" id="GO:0006355">
    <property type="term" value="P:regulation of DNA-templated transcription"/>
    <property type="evidence" value="ECO:0007669"/>
    <property type="project" value="InterPro"/>
</dbReference>
<evidence type="ECO:0000313" key="4">
    <source>
        <dbReference type="Proteomes" id="UP000516444"/>
    </source>
</evidence>
<dbReference type="InterPro" id="IPR052016">
    <property type="entry name" value="Bact_Sigma-Reg"/>
</dbReference>
<evidence type="ECO:0000313" key="3">
    <source>
        <dbReference type="EMBL" id="BCL32209.1"/>
    </source>
</evidence>
<dbReference type="Proteomes" id="UP000516444">
    <property type="component" value="Chromosome"/>
</dbReference>
<dbReference type="InterPro" id="IPR003018">
    <property type="entry name" value="GAF"/>
</dbReference>
<dbReference type="FunFam" id="3.30.565.10:FF:000028">
    <property type="entry name" value="PAS sensor protein"/>
    <property type="match status" value="1"/>
</dbReference>
<dbReference type="Pfam" id="PF08448">
    <property type="entry name" value="PAS_4"/>
    <property type="match status" value="1"/>
</dbReference>
<dbReference type="Pfam" id="PF00989">
    <property type="entry name" value="PAS"/>
    <property type="match status" value="1"/>
</dbReference>
<sequence>MATSEESGAARRRFEAAGAADAADTAVVLLDDRTAVAGWTADAERLFGYSRAEAVGRAVAGLLMPEDAARLPAMTGLCARNGGWTGLLAVRHRDGHPVVVTVRVVPAMDAADGPPRWVALATDTTGTPGWGMSRGVLERLAAHSPIGMAVLDTDLRFVWSNAALEQFGGGRGHERIGRRLGDIQPGLDAEALEAVMRQVLETGETVAGYEHVGTVRSEPHRETAHAMSFTRLDDDHGDPLGVYYTVVDIGELYRARERLTLLDQAGKRIGRTLDVIRTAQELADVAVPGLADFVTVDLLETVLEGGEPGCGPVSGPDAVPLRRAGHQSVGEGVPETSVGIGQPARYLADAPPVSVLTSGRSWLAEHLDQPPEEWTVDLSHGEAAAFRDLGMHTVMIVPVRARGTTLGITTFFRHRRKNPFDQDDLGLAEEFVARAAVSLDNARRYTRERDAALVLQRHLLPHRLPEQDAMEVAACYRPADELTGLGGDWFDVIPLSGARVALVVGDVVGHGIEAAAAMGRLRAAVQTLADLDLPPEEVLAHLDDLVDRAGQEDDPETAPRADGVRAKGASCLYAVYDPVGGRCSMAAAGHGLPAVVTPDGTVEFPELPPGPELGVGGPPFESVELRLAEGSVLTLCTDGLLAAEGPPGDRDAAADRERLRRVLEQRAPDLDGSCLAVVDALVPARPPDDVVLLMARARRLPAERVVSWELPADPASVAEVRKRTARQLCEWGLDELTFTTELVVSELVTNAIRHATGPIRLRLIMSRALVCEVSDASPTAPHLRHPKTTDEGGRGLFLISQCTQRWGTRYTRNGKIIWTEQSLAGPSI</sequence>
<dbReference type="RefSeq" id="WP_190853908.1">
    <property type="nucleotide sequence ID" value="NZ_AP023440.1"/>
</dbReference>